<dbReference type="AlphaFoldDB" id="A0A1Y1W0Z1"/>
<sequence length="448" mass="48488">MKTAQLCLLASILAGFCAADADLPMANARMRERLNDFHGAVLLKDGEQTSCEIALISNRAGLVAGSCIDIDKNFNAKNITRYSVMLDSGGMPTPGVFPVKGITVHPQFEPPSYANNVAVVLFNLQSNKLWVSYIDAFPGENTDYLYARRSLSNVTTQTWNTPDSIRDIVISEGCTKADTLYAANKKDFLCNNKTMTPPIKDICAVPYSIVYGLIKTDMVATALYSHSVTYNDKMCGSTRQFHYYTILANFLNWAQQIVPDGISAFSNNGTNTMSTNITYAMKEPKNPKADGVKVYGGNLFARDASVEAWMTNSAGLLPSQIGTGGNSFAGPSKPTSTDSADSTDSTGTTDTPAASHSSSSPSKNQIIAIGVSVPLATLVGVALMFYAYKRWKKHHNTVAWDPSNEHNNIRSIALDLGGASTIMDIPPTYDSVRQQEDALTNFITEPKS</sequence>
<dbReference type="InterPro" id="IPR043504">
    <property type="entry name" value="Peptidase_S1_PA_chymotrypsin"/>
</dbReference>
<keyword evidence="3" id="KW-0732">Signal</keyword>
<evidence type="ECO:0000256" key="3">
    <source>
        <dbReference type="SAM" id="SignalP"/>
    </source>
</evidence>
<dbReference type="OrthoDB" id="6380398at2759"/>
<dbReference type="Proteomes" id="UP000193922">
    <property type="component" value="Unassembled WGS sequence"/>
</dbReference>
<evidence type="ECO:0000256" key="1">
    <source>
        <dbReference type="SAM" id="MobiDB-lite"/>
    </source>
</evidence>
<evidence type="ECO:0000313" key="4">
    <source>
        <dbReference type="EMBL" id="ORX66794.1"/>
    </source>
</evidence>
<keyword evidence="2" id="KW-0472">Membrane</keyword>
<evidence type="ECO:0008006" key="6">
    <source>
        <dbReference type="Google" id="ProtNLM"/>
    </source>
</evidence>
<feature type="region of interest" description="Disordered" evidence="1">
    <location>
        <begin position="323"/>
        <end position="361"/>
    </location>
</feature>
<keyword evidence="2" id="KW-0812">Transmembrane</keyword>
<dbReference type="InterPro" id="IPR009003">
    <property type="entry name" value="Peptidase_S1_PA"/>
</dbReference>
<feature type="signal peptide" evidence="3">
    <location>
        <begin position="1"/>
        <end position="21"/>
    </location>
</feature>
<protein>
    <recommendedName>
        <fullName evidence="6">Peptidase S1 domain-containing protein</fullName>
    </recommendedName>
</protein>
<evidence type="ECO:0000313" key="5">
    <source>
        <dbReference type="Proteomes" id="UP000193922"/>
    </source>
</evidence>
<proteinExistence type="predicted"/>
<dbReference type="GeneID" id="63805099"/>
<dbReference type="EMBL" id="MCFD01000014">
    <property type="protein sequence ID" value="ORX66794.1"/>
    <property type="molecule type" value="Genomic_DNA"/>
</dbReference>
<dbReference type="SUPFAM" id="SSF50494">
    <property type="entry name" value="Trypsin-like serine proteases"/>
    <property type="match status" value="1"/>
</dbReference>
<keyword evidence="2" id="KW-1133">Transmembrane helix</keyword>
<evidence type="ECO:0000256" key="2">
    <source>
        <dbReference type="SAM" id="Phobius"/>
    </source>
</evidence>
<feature type="compositionally biased region" description="Low complexity" evidence="1">
    <location>
        <begin position="331"/>
        <end position="361"/>
    </location>
</feature>
<reference evidence="4 5" key="1">
    <citation type="submission" date="2016-07" db="EMBL/GenBank/DDBJ databases">
        <title>Pervasive Adenine N6-methylation of Active Genes in Fungi.</title>
        <authorList>
            <consortium name="DOE Joint Genome Institute"/>
            <person name="Mondo S.J."/>
            <person name="Dannebaum R.O."/>
            <person name="Kuo R.C."/>
            <person name="Labutti K."/>
            <person name="Haridas S."/>
            <person name="Kuo A."/>
            <person name="Salamov A."/>
            <person name="Ahrendt S.R."/>
            <person name="Lipzen A."/>
            <person name="Sullivan W."/>
            <person name="Andreopoulos W.B."/>
            <person name="Clum A."/>
            <person name="Lindquist E."/>
            <person name="Daum C."/>
            <person name="Ramamoorthy G.K."/>
            <person name="Gryganskyi A."/>
            <person name="Culley D."/>
            <person name="Magnuson J.K."/>
            <person name="James T.Y."/>
            <person name="O'Malley M.A."/>
            <person name="Stajich J.E."/>
            <person name="Spatafora J.W."/>
            <person name="Visel A."/>
            <person name="Grigoriev I.V."/>
        </authorList>
    </citation>
    <scope>NUCLEOTIDE SEQUENCE [LARGE SCALE GENOMIC DNA]</scope>
    <source>
        <strain evidence="4 5">ATCC 12442</strain>
    </source>
</reference>
<gene>
    <name evidence="4" type="ORF">DL89DRAFT_269850</name>
</gene>
<comment type="caution">
    <text evidence="4">The sequence shown here is derived from an EMBL/GenBank/DDBJ whole genome shotgun (WGS) entry which is preliminary data.</text>
</comment>
<name>A0A1Y1W0Z1_9FUNG</name>
<accession>A0A1Y1W0Z1</accession>
<keyword evidence="5" id="KW-1185">Reference proteome</keyword>
<feature type="transmembrane region" description="Helical" evidence="2">
    <location>
        <begin position="366"/>
        <end position="388"/>
    </location>
</feature>
<organism evidence="4 5">
    <name type="scientific">Linderina pennispora</name>
    <dbReference type="NCBI Taxonomy" id="61395"/>
    <lineage>
        <taxon>Eukaryota</taxon>
        <taxon>Fungi</taxon>
        <taxon>Fungi incertae sedis</taxon>
        <taxon>Zoopagomycota</taxon>
        <taxon>Kickxellomycotina</taxon>
        <taxon>Kickxellomycetes</taxon>
        <taxon>Kickxellales</taxon>
        <taxon>Kickxellaceae</taxon>
        <taxon>Linderina</taxon>
    </lineage>
</organism>
<feature type="chain" id="PRO_5013141431" description="Peptidase S1 domain-containing protein" evidence="3">
    <location>
        <begin position="22"/>
        <end position="448"/>
    </location>
</feature>
<dbReference type="Gene3D" id="2.40.10.10">
    <property type="entry name" value="Trypsin-like serine proteases"/>
    <property type="match status" value="1"/>
</dbReference>
<dbReference type="RefSeq" id="XP_040740753.1">
    <property type="nucleotide sequence ID" value="XM_040888451.1"/>
</dbReference>